<dbReference type="AlphaFoldDB" id="A0A9D2IGW0"/>
<dbReference type="CDD" id="cd05466">
    <property type="entry name" value="PBP2_LTTR_substrate"/>
    <property type="match status" value="1"/>
</dbReference>
<dbReference type="InterPro" id="IPR036388">
    <property type="entry name" value="WH-like_DNA-bd_sf"/>
</dbReference>
<dbReference type="SUPFAM" id="SSF46785">
    <property type="entry name" value="Winged helix' DNA-binding domain"/>
    <property type="match status" value="1"/>
</dbReference>
<evidence type="ECO:0000256" key="3">
    <source>
        <dbReference type="ARBA" id="ARBA00023125"/>
    </source>
</evidence>
<dbReference type="InterPro" id="IPR005119">
    <property type="entry name" value="LysR_subst-bd"/>
</dbReference>
<reference evidence="6" key="2">
    <citation type="submission" date="2021-04" db="EMBL/GenBank/DDBJ databases">
        <authorList>
            <person name="Gilroy R."/>
        </authorList>
    </citation>
    <scope>NUCLEOTIDE SEQUENCE</scope>
    <source>
        <strain evidence="6">CHK192-9172</strain>
    </source>
</reference>
<dbReference type="FunFam" id="1.10.10.10:FF:000001">
    <property type="entry name" value="LysR family transcriptional regulator"/>
    <property type="match status" value="1"/>
</dbReference>
<dbReference type="InterPro" id="IPR036390">
    <property type="entry name" value="WH_DNA-bd_sf"/>
</dbReference>
<name>A0A9D2IGW0_9FIRM</name>
<dbReference type="GO" id="GO:0003700">
    <property type="term" value="F:DNA-binding transcription factor activity"/>
    <property type="evidence" value="ECO:0007669"/>
    <property type="project" value="InterPro"/>
</dbReference>
<accession>A0A9D2IGW0</accession>
<dbReference type="GO" id="GO:0003677">
    <property type="term" value="F:DNA binding"/>
    <property type="evidence" value="ECO:0007669"/>
    <property type="project" value="UniProtKB-KW"/>
</dbReference>
<evidence type="ECO:0000313" key="6">
    <source>
        <dbReference type="EMBL" id="HIZ07903.1"/>
    </source>
</evidence>
<dbReference type="InterPro" id="IPR000847">
    <property type="entry name" value="LysR_HTH_N"/>
</dbReference>
<dbReference type="PANTHER" id="PTHR30346">
    <property type="entry name" value="TRANSCRIPTIONAL DUAL REGULATOR HCAR-RELATED"/>
    <property type="match status" value="1"/>
</dbReference>
<evidence type="ECO:0000256" key="2">
    <source>
        <dbReference type="ARBA" id="ARBA00023015"/>
    </source>
</evidence>
<dbReference type="SUPFAM" id="SSF53850">
    <property type="entry name" value="Periplasmic binding protein-like II"/>
    <property type="match status" value="1"/>
</dbReference>
<protein>
    <submittedName>
        <fullName evidence="6">LysR family transcriptional regulator</fullName>
    </submittedName>
</protein>
<reference evidence="6" key="1">
    <citation type="journal article" date="2021" name="PeerJ">
        <title>Extensive microbial diversity within the chicken gut microbiome revealed by metagenomics and culture.</title>
        <authorList>
            <person name="Gilroy R."/>
            <person name="Ravi A."/>
            <person name="Getino M."/>
            <person name="Pursley I."/>
            <person name="Horton D.L."/>
            <person name="Alikhan N.F."/>
            <person name="Baker D."/>
            <person name="Gharbi K."/>
            <person name="Hall N."/>
            <person name="Watson M."/>
            <person name="Adriaenssens E.M."/>
            <person name="Foster-Nyarko E."/>
            <person name="Jarju S."/>
            <person name="Secka A."/>
            <person name="Antonio M."/>
            <person name="Oren A."/>
            <person name="Chaudhuri R.R."/>
            <person name="La Ragione R."/>
            <person name="Hildebrand F."/>
            <person name="Pallen M.J."/>
        </authorList>
    </citation>
    <scope>NUCLEOTIDE SEQUENCE</scope>
    <source>
        <strain evidence="6">CHK192-9172</strain>
    </source>
</reference>
<dbReference type="PANTHER" id="PTHR30346:SF0">
    <property type="entry name" value="HCA OPERON TRANSCRIPTIONAL ACTIVATOR HCAR"/>
    <property type="match status" value="1"/>
</dbReference>
<keyword evidence="4" id="KW-0804">Transcription</keyword>
<dbReference type="PROSITE" id="PS50931">
    <property type="entry name" value="HTH_LYSR"/>
    <property type="match status" value="1"/>
</dbReference>
<comment type="similarity">
    <text evidence="1">Belongs to the LysR transcriptional regulatory family.</text>
</comment>
<keyword evidence="2" id="KW-0805">Transcription regulation</keyword>
<gene>
    <name evidence="6" type="ORF">IAA08_08215</name>
</gene>
<proteinExistence type="inferred from homology"/>
<dbReference type="EMBL" id="DXCH01000225">
    <property type="protein sequence ID" value="HIZ07903.1"/>
    <property type="molecule type" value="Genomic_DNA"/>
</dbReference>
<evidence type="ECO:0000313" key="7">
    <source>
        <dbReference type="Proteomes" id="UP000824024"/>
    </source>
</evidence>
<dbReference type="Proteomes" id="UP000824024">
    <property type="component" value="Unassembled WGS sequence"/>
</dbReference>
<evidence type="ECO:0000256" key="4">
    <source>
        <dbReference type="ARBA" id="ARBA00023163"/>
    </source>
</evidence>
<dbReference type="Pfam" id="PF00126">
    <property type="entry name" value="HTH_1"/>
    <property type="match status" value="1"/>
</dbReference>
<keyword evidence="3" id="KW-0238">DNA-binding</keyword>
<evidence type="ECO:0000259" key="5">
    <source>
        <dbReference type="PROSITE" id="PS50931"/>
    </source>
</evidence>
<dbReference type="Gene3D" id="3.40.190.10">
    <property type="entry name" value="Periplasmic binding protein-like II"/>
    <property type="match status" value="2"/>
</dbReference>
<dbReference type="GO" id="GO:0032993">
    <property type="term" value="C:protein-DNA complex"/>
    <property type="evidence" value="ECO:0007669"/>
    <property type="project" value="TreeGrafter"/>
</dbReference>
<evidence type="ECO:0000256" key="1">
    <source>
        <dbReference type="ARBA" id="ARBA00009437"/>
    </source>
</evidence>
<feature type="domain" description="HTH lysR-type" evidence="5">
    <location>
        <begin position="1"/>
        <end position="58"/>
    </location>
</feature>
<comment type="caution">
    <text evidence="6">The sequence shown here is derived from an EMBL/GenBank/DDBJ whole genome shotgun (WGS) entry which is preliminary data.</text>
</comment>
<dbReference type="Pfam" id="PF03466">
    <property type="entry name" value="LysR_substrate"/>
    <property type="match status" value="1"/>
</dbReference>
<organism evidence="6 7">
    <name type="scientific">Candidatus Eubacterium avistercoris</name>
    <dbReference type="NCBI Taxonomy" id="2838567"/>
    <lineage>
        <taxon>Bacteria</taxon>
        <taxon>Bacillati</taxon>
        <taxon>Bacillota</taxon>
        <taxon>Clostridia</taxon>
        <taxon>Eubacteriales</taxon>
        <taxon>Eubacteriaceae</taxon>
        <taxon>Eubacterium</taxon>
    </lineage>
</organism>
<sequence length="296" mass="33007">MNTRQIEYFLAVADELSFTRAARRLYVSQTAVTQQIKALEEQLGVKLFERTKKKVVLTPAGVIFQGESRDLLHHVDAITEKVRLTSMGVTGTVNIGFVAGMGNTGLAEQLRRFNVNYPNIRMNFKCFSPSALLKALKNTEIDLALAPVFDEHFLEGLCYKELEKFPMIVVLPAGHMLAGREGLTRYDLRNEKLILACTETGELGEDKAIMRGFEAEGVRPQILAKIEDVETILFMLTVNMGVTILPSYLSIPMTSRGRLQAVPLLPEEDHIQVAAVWEGKNQNPSLKKLLPFLGTS</sequence>
<dbReference type="Gene3D" id="1.10.10.10">
    <property type="entry name" value="Winged helix-like DNA-binding domain superfamily/Winged helix DNA-binding domain"/>
    <property type="match status" value="1"/>
</dbReference>
<dbReference type="PRINTS" id="PR00039">
    <property type="entry name" value="HTHLYSR"/>
</dbReference>